<feature type="transmembrane region" description="Helical" evidence="11">
    <location>
        <begin position="304"/>
        <end position="320"/>
    </location>
</feature>
<dbReference type="PROSITE" id="PS00236">
    <property type="entry name" value="NEUROTR_ION_CHANNEL"/>
    <property type="match status" value="1"/>
</dbReference>
<evidence type="ECO:0000313" key="14">
    <source>
        <dbReference type="EMBL" id="CAL1291121.1"/>
    </source>
</evidence>
<evidence type="ECO:0000256" key="8">
    <source>
        <dbReference type="ARBA" id="ARBA00023065"/>
    </source>
</evidence>
<dbReference type="PANTHER" id="PTHR18945">
    <property type="entry name" value="NEUROTRANSMITTER GATED ION CHANNEL"/>
    <property type="match status" value="1"/>
</dbReference>
<protein>
    <submittedName>
        <fullName evidence="14">Uncharacterized protein</fullName>
    </submittedName>
</protein>
<evidence type="ECO:0000256" key="4">
    <source>
        <dbReference type="ARBA" id="ARBA00022475"/>
    </source>
</evidence>
<keyword evidence="3 11" id="KW-0813">Transport</keyword>
<dbReference type="Gene3D" id="2.70.170.10">
    <property type="entry name" value="Neurotransmitter-gated ion-channel ligand-binding domain"/>
    <property type="match status" value="1"/>
</dbReference>
<sequence length="436" mass="50545">MHIFRHFCTVDLNGCWFSDFHSLNCGDVVRTARPKFDFRTMRSYLLVIFGALHFDRVLFAKSLSFDEIIPVDYDNHSPPKINKGDISLPVNVSVHLWVIQIRSVDEVDMDFKMDVVVRQMWEDHRLIFPEDRSGGRNKIILDASWGNALWTPDVWFKNALDTKLHQWVLPNVFYWLMRNRTVYFSGRVTLQLSCDMNMEKFPHDSQNCGVSIIALMSPTTEMQLQWFQAQPIRISRLLNLPQFEVGNLSLSRCDTSVYGETFSCIDASFTLDRRCGFYIINIYIPTVLIVSMSMLTFWIPPEAVPARITLGVTSLLTIITKQYQSTMPSVSYIVALNVWLSSCIAFVFFSLLEYALVISLVKREQKVVSPTPTQRSFADETNFNTTATRKPFRNAWSRSNWKLFKYVTPWIIDLTSRFLFPSCFVIFSIIYANTYG</sequence>
<dbReference type="InterPro" id="IPR036734">
    <property type="entry name" value="Neur_chan_lig-bd_sf"/>
</dbReference>
<dbReference type="CDD" id="cd19049">
    <property type="entry name" value="LGIC_TM_anion"/>
    <property type="match status" value="1"/>
</dbReference>
<evidence type="ECO:0000256" key="6">
    <source>
        <dbReference type="ARBA" id="ARBA00022729"/>
    </source>
</evidence>
<gene>
    <name evidence="14" type="ORF">LARSCL_LOCUS16903</name>
</gene>
<keyword evidence="6" id="KW-0732">Signal</keyword>
<evidence type="ECO:0000256" key="10">
    <source>
        <dbReference type="ARBA" id="ARBA00023303"/>
    </source>
</evidence>
<evidence type="ECO:0000256" key="2">
    <source>
        <dbReference type="ARBA" id="ARBA00004236"/>
    </source>
</evidence>
<evidence type="ECO:0000256" key="11">
    <source>
        <dbReference type="RuleBase" id="RU000687"/>
    </source>
</evidence>
<keyword evidence="9 11" id="KW-0472">Membrane</keyword>
<dbReference type="InterPro" id="IPR038050">
    <property type="entry name" value="Neuro_actylchol_rec"/>
</dbReference>
<dbReference type="GO" id="GO:0005230">
    <property type="term" value="F:extracellular ligand-gated monoatomic ion channel activity"/>
    <property type="evidence" value="ECO:0007669"/>
    <property type="project" value="InterPro"/>
</dbReference>
<comment type="caution">
    <text evidence="14">The sequence shown here is derived from an EMBL/GenBank/DDBJ whole genome shotgun (WGS) entry which is preliminary data.</text>
</comment>
<organism evidence="14 15">
    <name type="scientific">Larinioides sclopetarius</name>
    <dbReference type="NCBI Taxonomy" id="280406"/>
    <lineage>
        <taxon>Eukaryota</taxon>
        <taxon>Metazoa</taxon>
        <taxon>Ecdysozoa</taxon>
        <taxon>Arthropoda</taxon>
        <taxon>Chelicerata</taxon>
        <taxon>Arachnida</taxon>
        <taxon>Araneae</taxon>
        <taxon>Araneomorphae</taxon>
        <taxon>Entelegynae</taxon>
        <taxon>Araneoidea</taxon>
        <taxon>Araneidae</taxon>
        <taxon>Larinioides</taxon>
    </lineage>
</organism>
<feature type="transmembrane region" description="Helical" evidence="11">
    <location>
        <begin position="332"/>
        <end position="352"/>
    </location>
</feature>
<dbReference type="GO" id="GO:0004888">
    <property type="term" value="F:transmembrane signaling receptor activity"/>
    <property type="evidence" value="ECO:0007669"/>
    <property type="project" value="InterPro"/>
</dbReference>
<dbReference type="InterPro" id="IPR006028">
    <property type="entry name" value="GABAA/Glycine_rcpt"/>
</dbReference>
<dbReference type="PRINTS" id="PR00253">
    <property type="entry name" value="GABAARECEPTR"/>
</dbReference>
<reference evidence="14 15" key="1">
    <citation type="submission" date="2024-04" db="EMBL/GenBank/DDBJ databases">
        <authorList>
            <person name="Rising A."/>
            <person name="Reimegard J."/>
            <person name="Sonavane S."/>
            <person name="Akerstrom W."/>
            <person name="Nylinder S."/>
            <person name="Hedman E."/>
            <person name="Kallberg Y."/>
        </authorList>
    </citation>
    <scope>NUCLEOTIDE SEQUENCE [LARGE SCALE GENOMIC DNA]</scope>
</reference>
<evidence type="ECO:0000259" key="12">
    <source>
        <dbReference type="Pfam" id="PF02931"/>
    </source>
</evidence>
<feature type="domain" description="Neurotransmitter-gated ion-channel ligand-binding" evidence="12">
    <location>
        <begin position="72"/>
        <end position="273"/>
    </location>
</feature>
<feature type="transmembrane region" description="Helical" evidence="11">
    <location>
        <begin position="277"/>
        <end position="298"/>
    </location>
</feature>
<keyword evidence="7 11" id="KW-1133">Transmembrane helix</keyword>
<dbReference type="PRINTS" id="PR00252">
    <property type="entry name" value="NRIONCHANNEL"/>
</dbReference>
<evidence type="ECO:0000256" key="7">
    <source>
        <dbReference type="ARBA" id="ARBA00022989"/>
    </source>
</evidence>
<dbReference type="GO" id="GO:0005254">
    <property type="term" value="F:chloride channel activity"/>
    <property type="evidence" value="ECO:0007669"/>
    <property type="project" value="UniProtKB-ARBA"/>
</dbReference>
<keyword evidence="4" id="KW-1003">Cell membrane</keyword>
<evidence type="ECO:0000256" key="9">
    <source>
        <dbReference type="ARBA" id="ARBA00023136"/>
    </source>
</evidence>
<comment type="subcellular location">
    <subcellularLocation>
        <location evidence="2">Cell membrane</location>
    </subcellularLocation>
    <subcellularLocation>
        <location evidence="1">Membrane</location>
        <topology evidence="1">Multi-pass membrane protein</topology>
    </subcellularLocation>
</comment>
<dbReference type="GO" id="GO:0099095">
    <property type="term" value="F:ligand-gated monoatomic anion channel activity"/>
    <property type="evidence" value="ECO:0007669"/>
    <property type="project" value="UniProtKB-ARBA"/>
</dbReference>
<evidence type="ECO:0000256" key="3">
    <source>
        <dbReference type="ARBA" id="ARBA00022448"/>
    </source>
</evidence>
<dbReference type="Gene3D" id="1.20.58.390">
    <property type="entry name" value="Neurotransmitter-gated ion-channel transmembrane domain"/>
    <property type="match status" value="1"/>
</dbReference>
<dbReference type="CDD" id="cd18987">
    <property type="entry name" value="LGIC_ECD_anion"/>
    <property type="match status" value="1"/>
</dbReference>
<evidence type="ECO:0000259" key="13">
    <source>
        <dbReference type="Pfam" id="PF02932"/>
    </source>
</evidence>
<dbReference type="AlphaFoldDB" id="A0AAV2B4E9"/>
<keyword evidence="8 11" id="KW-0406">Ion transport</keyword>
<dbReference type="InterPro" id="IPR018000">
    <property type="entry name" value="Neurotransmitter_ion_chnl_CS"/>
</dbReference>
<dbReference type="SUPFAM" id="SSF63712">
    <property type="entry name" value="Nicotinic receptor ligand binding domain-like"/>
    <property type="match status" value="1"/>
</dbReference>
<dbReference type="Pfam" id="PF02931">
    <property type="entry name" value="Neur_chan_LBD"/>
    <property type="match status" value="1"/>
</dbReference>
<dbReference type="Pfam" id="PF02932">
    <property type="entry name" value="Neur_chan_memb"/>
    <property type="match status" value="1"/>
</dbReference>
<feature type="domain" description="Neurotransmitter-gated ion-channel transmembrane" evidence="13">
    <location>
        <begin position="282"/>
        <end position="375"/>
    </location>
</feature>
<comment type="similarity">
    <text evidence="11">Belongs to the ligand-gated ion channel (TC 1.A.9) family.</text>
</comment>
<dbReference type="SUPFAM" id="SSF90112">
    <property type="entry name" value="Neurotransmitter-gated ion-channel transmembrane pore"/>
    <property type="match status" value="1"/>
</dbReference>
<dbReference type="EMBL" id="CAXIEN010000274">
    <property type="protein sequence ID" value="CAL1291121.1"/>
    <property type="molecule type" value="Genomic_DNA"/>
</dbReference>
<evidence type="ECO:0000313" key="15">
    <source>
        <dbReference type="Proteomes" id="UP001497382"/>
    </source>
</evidence>
<keyword evidence="5 11" id="KW-0812">Transmembrane</keyword>
<dbReference type="InterPro" id="IPR006029">
    <property type="entry name" value="Neurotrans-gated_channel_TM"/>
</dbReference>
<dbReference type="GO" id="GO:0005886">
    <property type="term" value="C:plasma membrane"/>
    <property type="evidence" value="ECO:0007669"/>
    <property type="project" value="UniProtKB-SubCell"/>
</dbReference>
<feature type="transmembrane region" description="Helical" evidence="11">
    <location>
        <begin position="410"/>
        <end position="432"/>
    </location>
</feature>
<evidence type="ECO:0000256" key="1">
    <source>
        <dbReference type="ARBA" id="ARBA00004141"/>
    </source>
</evidence>
<keyword evidence="15" id="KW-1185">Reference proteome</keyword>
<proteinExistence type="inferred from homology"/>
<dbReference type="InterPro" id="IPR006201">
    <property type="entry name" value="Neur_channel"/>
</dbReference>
<evidence type="ECO:0000256" key="5">
    <source>
        <dbReference type="ARBA" id="ARBA00022692"/>
    </source>
</evidence>
<keyword evidence="10 11" id="KW-0407">Ion channel</keyword>
<name>A0AAV2B4E9_9ARAC</name>
<dbReference type="InterPro" id="IPR006202">
    <property type="entry name" value="Neur_chan_lig-bd"/>
</dbReference>
<dbReference type="Proteomes" id="UP001497382">
    <property type="component" value="Unassembled WGS sequence"/>
</dbReference>
<dbReference type="InterPro" id="IPR036719">
    <property type="entry name" value="Neuro-gated_channel_TM_sf"/>
</dbReference>
<accession>A0AAV2B4E9</accession>